<gene>
    <name evidence="2" type="ORF">HQN59_25650</name>
</gene>
<dbReference type="AlphaFoldDB" id="A0A7Y6NTW7"/>
<sequence>MTDDDAIARVSEALQGATNVQLYQLRALIDTMLADPKRTAAAVAELHLGQAVQFVDFRSGQIRRGKLIARRGEQATVLEDQVRRTWKIPAVAVEPALSPRDETNDSYQPPPEPAARHDLRGFSVGDKVTFDDGNGKALVGIVTRINRRTAGIGTTDGRQWRVDFQLIRHVLDV</sequence>
<name>A0A7Y6NTW7_9BURK</name>
<evidence type="ECO:0000256" key="1">
    <source>
        <dbReference type="SAM" id="MobiDB-lite"/>
    </source>
</evidence>
<dbReference type="Proteomes" id="UP000529637">
    <property type="component" value="Unassembled WGS sequence"/>
</dbReference>
<evidence type="ECO:0000313" key="2">
    <source>
        <dbReference type="EMBL" id="NUZ09127.1"/>
    </source>
</evidence>
<dbReference type="EMBL" id="JABWMJ010000032">
    <property type="protein sequence ID" value="NUZ09127.1"/>
    <property type="molecule type" value="Genomic_DNA"/>
</dbReference>
<feature type="region of interest" description="Disordered" evidence="1">
    <location>
        <begin position="95"/>
        <end position="118"/>
    </location>
</feature>
<proteinExistence type="predicted"/>
<keyword evidence="3" id="KW-1185">Reference proteome</keyword>
<protein>
    <submittedName>
        <fullName evidence="2">Uncharacterized protein</fullName>
    </submittedName>
</protein>
<organism evidence="2 3">
    <name type="scientific">Piscinibacter koreensis</name>
    <dbReference type="NCBI Taxonomy" id="2742824"/>
    <lineage>
        <taxon>Bacteria</taxon>
        <taxon>Pseudomonadati</taxon>
        <taxon>Pseudomonadota</taxon>
        <taxon>Betaproteobacteria</taxon>
        <taxon>Burkholderiales</taxon>
        <taxon>Sphaerotilaceae</taxon>
        <taxon>Piscinibacter</taxon>
    </lineage>
</organism>
<accession>A0A7Y6NTW7</accession>
<comment type="caution">
    <text evidence="2">The sequence shown here is derived from an EMBL/GenBank/DDBJ whole genome shotgun (WGS) entry which is preliminary data.</text>
</comment>
<reference evidence="2 3" key="1">
    <citation type="submission" date="2020-06" db="EMBL/GenBank/DDBJ databases">
        <title>Schlegella sp. ID0723 isolated from air conditioner.</title>
        <authorList>
            <person name="Kim D.Y."/>
            <person name="Kim D.-U."/>
        </authorList>
    </citation>
    <scope>NUCLEOTIDE SEQUENCE [LARGE SCALE GENOMIC DNA]</scope>
    <source>
        <strain evidence="2 3">ID0723</strain>
    </source>
</reference>
<evidence type="ECO:0000313" key="3">
    <source>
        <dbReference type="Proteomes" id="UP000529637"/>
    </source>
</evidence>